<dbReference type="Proteomes" id="UP001589867">
    <property type="component" value="Unassembled WGS sequence"/>
</dbReference>
<evidence type="ECO:0000256" key="1">
    <source>
        <dbReference type="SAM" id="Phobius"/>
    </source>
</evidence>
<dbReference type="RefSeq" id="WP_377260188.1">
    <property type="nucleotide sequence ID" value="NZ_JBHLUH010000077.1"/>
</dbReference>
<sequence>MRGGALSAGLGAGAAWMLFLGLLGSDLRSYAWWSLIAGALGWAAALVLAKQGDRGVAAGVALSVGVAWSAAACAVAVRWGTTGDWPLW</sequence>
<feature type="transmembrane region" description="Helical" evidence="1">
    <location>
        <begin position="56"/>
        <end position="79"/>
    </location>
</feature>
<keyword evidence="1" id="KW-0472">Membrane</keyword>
<name>A0ABV6MER2_9ACTN</name>
<keyword evidence="1" id="KW-0812">Transmembrane</keyword>
<accession>A0ABV6MER2</accession>
<evidence type="ECO:0000313" key="3">
    <source>
        <dbReference type="Proteomes" id="UP001589867"/>
    </source>
</evidence>
<proteinExistence type="predicted"/>
<gene>
    <name evidence="2" type="ORF">ACFFIA_36150</name>
</gene>
<keyword evidence="3" id="KW-1185">Reference proteome</keyword>
<dbReference type="EMBL" id="JBHLUH010000077">
    <property type="protein sequence ID" value="MFC0533059.1"/>
    <property type="molecule type" value="Genomic_DNA"/>
</dbReference>
<feature type="transmembrane region" description="Helical" evidence="1">
    <location>
        <begin position="30"/>
        <end position="49"/>
    </location>
</feature>
<reference evidence="2 3" key="1">
    <citation type="submission" date="2024-09" db="EMBL/GenBank/DDBJ databases">
        <authorList>
            <person name="Sun Q."/>
            <person name="Mori K."/>
        </authorList>
    </citation>
    <scope>NUCLEOTIDE SEQUENCE [LARGE SCALE GENOMIC DNA]</scope>
    <source>
        <strain evidence="2 3">TBRC 3947</strain>
    </source>
</reference>
<organism evidence="2 3">
    <name type="scientific">Phytohabitans kaempferiae</name>
    <dbReference type="NCBI Taxonomy" id="1620943"/>
    <lineage>
        <taxon>Bacteria</taxon>
        <taxon>Bacillati</taxon>
        <taxon>Actinomycetota</taxon>
        <taxon>Actinomycetes</taxon>
        <taxon>Micromonosporales</taxon>
        <taxon>Micromonosporaceae</taxon>
    </lineage>
</organism>
<comment type="caution">
    <text evidence="2">The sequence shown here is derived from an EMBL/GenBank/DDBJ whole genome shotgun (WGS) entry which is preliminary data.</text>
</comment>
<keyword evidence="1" id="KW-1133">Transmembrane helix</keyword>
<feature type="transmembrane region" description="Helical" evidence="1">
    <location>
        <begin position="5"/>
        <end position="24"/>
    </location>
</feature>
<evidence type="ECO:0000313" key="2">
    <source>
        <dbReference type="EMBL" id="MFC0533059.1"/>
    </source>
</evidence>
<protein>
    <submittedName>
        <fullName evidence="2">Uncharacterized protein</fullName>
    </submittedName>
</protein>